<sequence length="35" mass="4054">MQTSSFILFEMRFNLFNKEKGSLREKSSLLRGNGS</sequence>
<dbReference type="Proteomes" id="UP000254208">
    <property type="component" value="Unassembled WGS sequence"/>
</dbReference>
<gene>
    <name evidence="1" type="ORF">NCTC11801_02817</name>
</gene>
<accession>A0A379FSW3</accession>
<proteinExistence type="predicted"/>
<evidence type="ECO:0000313" key="2">
    <source>
        <dbReference type="Proteomes" id="UP000254208"/>
    </source>
</evidence>
<protein>
    <submittedName>
        <fullName evidence="1">Uncharacterized protein</fullName>
    </submittedName>
</protein>
<name>A0A379FSW3_PRORE</name>
<organism evidence="1 2">
    <name type="scientific">Providencia rettgeri</name>
    <dbReference type="NCBI Taxonomy" id="587"/>
    <lineage>
        <taxon>Bacteria</taxon>
        <taxon>Pseudomonadati</taxon>
        <taxon>Pseudomonadota</taxon>
        <taxon>Gammaproteobacteria</taxon>
        <taxon>Enterobacterales</taxon>
        <taxon>Morganellaceae</taxon>
        <taxon>Providencia</taxon>
    </lineage>
</organism>
<evidence type="ECO:0000313" key="1">
    <source>
        <dbReference type="EMBL" id="SUC31850.1"/>
    </source>
</evidence>
<dbReference type="EMBL" id="UGTZ01000001">
    <property type="protein sequence ID" value="SUC31850.1"/>
    <property type="molecule type" value="Genomic_DNA"/>
</dbReference>
<dbReference type="AlphaFoldDB" id="A0A379FSW3"/>
<reference evidence="1 2" key="1">
    <citation type="submission" date="2018-06" db="EMBL/GenBank/DDBJ databases">
        <authorList>
            <consortium name="Pathogen Informatics"/>
            <person name="Doyle S."/>
        </authorList>
    </citation>
    <scope>NUCLEOTIDE SEQUENCE [LARGE SCALE GENOMIC DNA]</scope>
    <source>
        <strain evidence="1 2">NCTC11801</strain>
    </source>
</reference>